<gene>
    <name evidence="1" type="ORF">NUW54_g5355</name>
</gene>
<evidence type="ECO:0000313" key="1">
    <source>
        <dbReference type="EMBL" id="KAJ3003332.1"/>
    </source>
</evidence>
<dbReference type="Proteomes" id="UP001144978">
    <property type="component" value="Unassembled WGS sequence"/>
</dbReference>
<reference evidence="1" key="1">
    <citation type="submission" date="2022-08" db="EMBL/GenBank/DDBJ databases">
        <title>Genome Sequence of Pycnoporus sanguineus.</title>
        <authorList>
            <person name="Buettner E."/>
        </authorList>
    </citation>
    <scope>NUCLEOTIDE SEQUENCE</scope>
    <source>
        <strain evidence="1">CG-C14</strain>
    </source>
</reference>
<organism evidence="1 2">
    <name type="scientific">Trametes sanguinea</name>
    <dbReference type="NCBI Taxonomy" id="158606"/>
    <lineage>
        <taxon>Eukaryota</taxon>
        <taxon>Fungi</taxon>
        <taxon>Dikarya</taxon>
        <taxon>Basidiomycota</taxon>
        <taxon>Agaricomycotina</taxon>
        <taxon>Agaricomycetes</taxon>
        <taxon>Polyporales</taxon>
        <taxon>Polyporaceae</taxon>
        <taxon>Trametes</taxon>
    </lineage>
</organism>
<evidence type="ECO:0000313" key="2">
    <source>
        <dbReference type="Proteomes" id="UP001144978"/>
    </source>
</evidence>
<comment type="caution">
    <text evidence="1">The sequence shown here is derived from an EMBL/GenBank/DDBJ whole genome shotgun (WGS) entry which is preliminary data.</text>
</comment>
<proteinExistence type="predicted"/>
<name>A0ACC1PWW3_9APHY</name>
<protein>
    <submittedName>
        <fullName evidence="1">Uncharacterized protein</fullName>
    </submittedName>
</protein>
<dbReference type="EMBL" id="JANSHE010001310">
    <property type="protein sequence ID" value="KAJ3003332.1"/>
    <property type="molecule type" value="Genomic_DNA"/>
</dbReference>
<keyword evidence="2" id="KW-1185">Reference proteome</keyword>
<sequence>MPALPPPDTPKPKAPRRAEQPVGKHFMTPETRRPTRKTAAFVVRPELDMRLKSLHTKLDSLTNDPKPSNAVQGPIVDVDMAGPPDPDFDTPMEDSYADDVAGDLGHDKDGKSKGFRPRTADALKSVHAAWLALIPSVLEDYNSYLQSAHSRTVQVKPDWRFSCPSGTCYVQTSLILCLHFDFLVSVQVSYCDCRDISRRLVSNGLFPTSPSQPRVAISIDLLDFYFALFERSADAVSALASALKTFYERRGFPVLDSKGEPVRDPFRRGLSNAIQWYDHLRHQHDCAIELAIDNCLAMVDDKLSKNAMRDAISNAPEKLADAGDTVMMGLAGEETNVTSPSAVQQDRAMDGTPMGYGREPLDQPSQKQSRGYVPQGPLAGQAPPAAEHSASMTASSNPEDAVLVSPNGRDHVQSNLVSKALTHVWTNMREHLCVNICMSFRVHVHAKLRRADVYANVGSSVCANVLLNVNRHLRADVCTYNRVQVHTSRDAYLHVVNHQWYALETYRVNPHSGSQRTFKESFLDVLYSYTSSLRRRWSPESEANRLRDCRESLLSNPSNPSLAETRSTSTEQSSSNMKSPIPEAPLRTERQLVPGRCHRILQKRCPACFGGSRFGRDFRREGGDIHVAMDATFSQRHNTSAGDSPWHYDAEFFISKEQVDAVGDRIASARKKGAKPFSSRVPEAALDECRKSFEAADEKKEKTTGKKFDDTGLMALVCRHDIVLFLANVDTPGEQQKFAIALLEHFFSLVPDSATVAVLYDIGCVLDRSVHSYDILPESIVRRLIFATSVMHAYGHQWSCQIVYNPRLREGLGLTEGEGTERVWSKFRKLIGVTRTSGRSRRIWLLDRHAKFVNEASRADLGFWIRNKLKHGVGAREAAAKTQLEQCGITVQELRHQWELQQADQLSEKRHAPARVKKELDAVLGLQTELESIQQHLTAVQESITAGGDNPTSRHFLESLRKSHTKTVTKVDDLYASLNVSEGFPELQHLPLDFVRILLMARDLKINIRKRAIGSFFEWDKLDRAAGGRDQPLGTKLHQQTRKAISKRTPALMTAIRKFNGYCDALRVMCKPGWNVSLPCHLPTELSALREDSSLLTDVWISAAETCAPRWLEDPEHPPRDTRSPAPRSMPGGATPPWGRGRQSMSLTPGPWGMEEAASADVLLACDTLDELVGDNLDGPHETSPLPAEHSGDSPSGFERHPNWPQAAGLSDLNDSSSQEPDMILQCVLYLTILDPTTHTVDTSPFPDYDIEHNSFDLTSKATLVIPQAGNLERVLFPAKELRRLGQLTAWLSDDCINGGAQALLRHYGSSSTLGGTPSLLSTRVFSLHLDDVDDDRLWRHCSHSQYWTKDVWLLPIHRLLPSGHWTLAVIYWREGKIAYFDSMADKHVWEQDVQVRYFVF</sequence>
<accession>A0ACC1PWW3</accession>